<evidence type="ECO:0000313" key="4">
    <source>
        <dbReference type="Proteomes" id="UP000189883"/>
    </source>
</evidence>
<gene>
    <name evidence="3" type="ORF">AB406_1085</name>
</gene>
<proteinExistence type="predicted"/>
<protein>
    <recommendedName>
        <fullName evidence="2">SPOR domain-containing protein</fullName>
    </recommendedName>
</protein>
<dbReference type="EMBL" id="CP011859">
    <property type="protein sequence ID" value="AQY22034.1"/>
    <property type="molecule type" value="Genomic_DNA"/>
</dbReference>
<dbReference type="RefSeq" id="WP_079207291.1">
    <property type="nucleotide sequence ID" value="NZ_CP011859.1"/>
</dbReference>
<reference evidence="3 4" key="1">
    <citation type="submission" date="2015-06" db="EMBL/GenBank/DDBJ databases">
        <title>R. anatipestifer strain HXb2 is the most virulent strain so far, and the genome sequence would help us uncover the pathogenesis.</title>
        <authorList>
            <person name="Hu Q."/>
            <person name="Qi J."/>
            <person name="Bo H."/>
            <person name="Liu G."/>
            <person name="Tao M."/>
            <person name="Ding Y."/>
            <person name="Xue Y."/>
        </authorList>
    </citation>
    <scope>NUCLEOTIDE SEQUENCE [LARGE SCALE GENOMIC DNA]</scope>
    <source>
        <strain evidence="3 4">HXb2</strain>
    </source>
</reference>
<evidence type="ECO:0000313" key="3">
    <source>
        <dbReference type="EMBL" id="AQY22034.1"/>
    </source>
</evidence>
<dbReference type="InterPro" id="IPR007730">
    <property type="entry name" value="SPOR-like_dom"/>
</dbReference>
<dbReference type="GO" id="GO:0042834">
    <property type="term" value="F:peptidoglycan binding"/>
    <property type="evidence" value="ECO:0007669"/>
    <property type="project" value="InterPro"/>
</dbReference>
<feature type="chain" id="PRO_5012413354" description="SPOR domain-containing protein" evidence="1">
    <location>
        <begin position="23"/>
        <end position="178"/>
    </location>
</feature>
<dbReference type="PROSITE" id="PS51724">
    <property type="entry name" value="SPOR"/>
    <property type="match status" value="1"/>
</dbReference>
<dbReference type="Pfam" id="PF05036">
    <property type="entry name" value="SPOR"/>
    <property type="match status" value="1"/>
</dbReference>
<name>A0A1S7DSF5_RIEAN</name>
<accession>A0A1S7DSF5</accession>
<dbReference type="Proteomes" id="UP000189883">
    <property type="component" value="Chromosome"/>
</dbReference>
<feature type="domain" description="SPOR" evidence="2">
    <location>
        <begin position="93"/>
        <end position="171"/>
    </location>
</feature>
<organism evidence="3 4">
    <name type="scientific">Riemerella anatipestifer</name>
    <name type="common">Moraxella anatipestifer</name>
    <dbReference type="NCBI Taxonomy" id="34085"/>
    <lineage>
        <taxon>Bacteria</taxon>
        <taxon>Pseudomonadati</taxon>
        <taxon>Bacteroidota</taxon>
        <taxon>Flavobacteriia</taxon>
        <taxon>Flavobacteriales</taxon>
        <taxon>Weeksellaceae</taxon>
        <taxon>Riemerella</taxon>
    </lineage>
</organism>
<dbReference type="AlphaFoldDB" id="A0A1S7DSF5"/>
<keyword evidence="1" id="KW-0732">Signal</keyword>
<feature type="signal peptide" evidence="1">
    <location>
        <begin position="1"/>
        <end position="22"/>
    </location>
</feature>
<evidence type="ECO:0000256" key="1">
    <source>
        <dbReference type="SAM" id="SignalP"/>
    </source>
</evidence>
<evidence type="ECO:0000259" key="2">
    <source>
        <dbReference type="PROSITE" id="PS51724"/>
    </source>
</evidence>
<sequence>MKKLINSSFYALFFLAFSFCNAQNTVIKKDTLEGTELSITTDKNISSLLDNLEKGCTTKESTVKKAEKSDYIASSNTTNTNKNLSNAEICRKNPRILGYKIQLVVVKSKDEADEVAQYFRRRFPYIKVQLDASLRPNYKVLAGSYFTKEAAASDLRNIRSYFKSATPVKYMIFCTDAL</sequence>